<evidence type="ECO:0000256" key="4">
    <source>
        <dbReference type="ARBA" id="ARBA00022490"/>
    </source>
</evidence>
<gene>
    <name evidence="10" type="ORF">M407DRAFT_68229</name>
</gene>
<reference evidence="11" key="2">
    <citation type="submission" date="2015-01" db="EMBL/GenBank/DDBJ databases">
        <title>Evolutionary Origins and Diversification of the Mycorrhizal Mutualists.</title>
        <authorList>
            <consortium name="DOE Joint Genome Institute"/>
            <consortium name="Mycorrhizal Genomics Consortium"/>
            <person name="Kohler A."/>
            <person name="Kuo A."/>
            <person name="Nagy L.G."/>
            <person name="Floudas D."/>
            <person name="Copeland A."/>
            <person name="Barry K.W."/>
            <person name="Cichocki N."/>
            <person name="Veneault-Fourrey C."/>
            <person name="LaButti K."/>
            <person name="Lindquist E.A."/>
            <person name="Lipzen A."/>
            <person name="Lundell T."/>
            <person name="Morin E."/>
            <person name="Murat C."/>
            <person name="Riley R."/>
            <person name="Ohm R."/>
            <person name="Sun H."/>
            <person name="Tunlid A."/>
            <person name="Henrissat B."/>
            <person name="Grigoriev I.V."/>
            <person name="Hibbett D.S."/>
            <person name="Martin F."/>
        </authorList>
    </citation>
    <scope>NUCLEOTIDE SEQUENCE [LARGE SCALE GENOMIC DNA]</scope>
    <source>
        <strain evidence="11">MUT 4182</strain>
    </source>
</reference>
<dbReference type="AlphaFoldDB" id="A0A0C3QR61"/>
<feature type="region of interest" description="Disordered" evidence="8">
    <location>
        <begin position="99"/>
        <end position="118"/>
    </location>
</feature>
<evidence type="ECO:0000256" key="2">
    <source>
        <dbReference type="ARBA" id="ARBA00004186"/>
    </source>
</evidence>
<dbReference type="Proteomes" id="UP000054248">
    <property type="component" value="Unassembled WGS sequence"/>
</dbReference>
<feature type="compositionally biased region" description="Polar residues" evidence="8">
    <location>
        <begin position="63"/>
        <end position="83"/>
    </location>
</feature>
<dbReference type="GO" id="GO:0007059">
    <property type="term" value="P:chromosome segregation"/>
    <property type="evidence" value="ECO:0007669"/>
    <property type="project" value="UniProtKB-KW"/>
</dbReference>
<dbReference type="GO" id="GO:0005819">
    <property type="term" value="C:spindle"/>
    <property type="evidence" value="ECO:0007669"/>
    <property type="project" value="UniProtKB-SubCell"/>
</dbReference>
<comment type="similarity">
    <text evidence="3">Belongs to the INCENP family.</text>
</comment>
<keyword evidence="6" id="KW-0206">Cytoskeleton</keyword>
<feature type="region of interest" description="Disordered" evidence="8">
    <location>
        <begin position="47"/>
        <end position="90"/>
    </location>
</feature>
<dbReference type="EMBL" id="KN822965">
    <property type="protein sequence ID" value="KIO31151.1"/>
    <property type="molecule type" value="Genomic_DNA"/>
</dbReference>
<dbReference type="InterPro" id="IPR005635">
    <property type="entry name" value="Inner_centromere_prot_ARK-bd"/>
</dbReference>
<evidence type="ECO:0000313" key="10">
    <source>
        <dbReference type="EMBL" id="KIO31151.1"/>
    </source>
</evidence>
<evidence type="ECO:0000256" key="1">
    <source>
        <dbReference type="ARBA" id="ARBA00004123"/>
    </source>
</evidence>
<dbReference type="GO" id="GO:0005634">
    <property type="term" value="C:nucleus"/>
    <property type="evidence" value="ECO:0007669"/>
    <property type="project" value="UniProtKB-SubCell"/>
</dbReference>
<dbReference type="Pfam" id="PF03941">
    <property type="entry name" value="INCENP_ARK-bind"/>
    <property type="match status" value="1"/>
</dbReference>
<feature type="domain" description="Inner centromere protein ARK-binding" evidence="9">
    <location>
        <begin position="52"/>
        <end position="101"/>
    </location>
</feature>
<protein>
    <recommendedName>
        <fullName evidence="9">Inner centromere protein ARK-binding domain-containing protein</fullName>
    </recommendedName>
</protein>
<organism evidence="10 11">
    <name type="scientific">Tulasnella calospora MUT 4182</name>
    <dbReference type="NCBI Taxonomy" id="1051891"/>
    <lineage>
        <taxon>Eukaryota</taxon>
        <taxon>Fungi</taxon>
        <taxon>Dikarya</taxon>
        <taxon>Basidiomycota</taxon>
        <taxon>Agaricomycotina</taxon>
        <taxon>Agaricomycetes</taxon>
        <taxon>Cantharellales</taxon>
        <taxon>Tulasnellaceae</taxon>
        <taxon>Tulasnella</taxon>
    </lineage>
</organism>
<dbReference type="OrthoDB" id="6123at2759"/>
<dbReference type="Gene3D" id="6.10.250.2990">
    <property type="match status" value="1"/>
</dbReference>
<keyword evidence="4" id="KW-0963">Cytoplasm</keyword>
<dbReference type="PANTHER" id="PTHR13142">
    <property type="entry name" value="INNER CENTROMERE PROTEIN"/>
    <property type="match status" value="1"/>
</dbReference>
<proteinExistence type="inferred from homology"/>
<dbReference type="HOGENOM" id="CLU_142995_0_0_1"/>
<dbReference type="PANTHER" id="PTHR13142:SF1">
    <property type="entry name" value="INNER CENTROMERE PROTEIN"/>
    <property type="match status" value="1"/>
</dbReference>
<evidence type="ECO:0000313" key="11">
    <source>
        <dbReference type="Proteomes" id="UP000054248"/>
    </source>
</evidence>
<evidence type="ECO:0000256" key="6">
    <source>
        <dbReference type="ARBA" id="ARBA00023212"/>
    </source>
</evidence>
<sequence length="140" mass="15584">MPVKGKAPEAAPSALKSAAGQARPPSSMQITLKNVVASEDIVLEEPNSEYVYSDSEDEGRNTGRPSWTQSPNLRQALEQQAQYNPDLIFGPIPQLDMGEMFPKRKFRPRSSSANWEGHALSKEEQVKYNERMGYMGNIAE</sequence>
<dbReference type="STRING" id="1051891.A0A0C3QR61"/>
<evidence type="ECO:0000256" key="8">
    <source>
        <dbReference type="SAM" id="MobiDB-lite"/>
    </source>
</evidence>
<keyword evidence="11" id="KW-1185">Reference proteome</keyword>
<comment type="subcellular location">
    <subcellularLocation>
        <location evidence="2">Cytoplasm</location>
        <location evidence="2">Cytoskeleton</location>
        <location evidence="2">Spindle</location>
    </subcellularLocation>
    <subcellularLocation>
        <location evidence="1">Nucleus</location>
    </subcellularLocation>
</comment>
<keyword evidence="5" id="KW-0159">Chromosome partition</keyword>
<accession>A0A0C3QR61</accession>
<feature type="region of interest" description="Disordered" evidence="8">
    <location>
        <begin position="1"/>
        <end position="27"/>
    </location>
</feature>
<keyword evidence="7" id="KW-0539">Nucleus</keyword>
<reference evidence="10 11" key="1">
    <citation type="submission" date="2014-04" db="EMBL/GenBank/DDBJ databases">
        <authorList>
            <consortium name="DOE Joint Genome Institute"/>
            <person name="Kuo A."/>
            <person name="Girlanda M."/>
            <person name="Perotto S."/>
            <person name="Kohler A."/>
            <person name="Nagy L.G."/>
            <person name="Floudas D."/>
            <person name="Copeland A."/>
            <person name="Barry K.W."/>
            <person name="Cichocki N."/>
            <person name="Veneault-Fourrey C."/>
            <person name="LaButti K."/>
            <person name="Lindquist E.A."/>
            <person name="Lipzen A."/>
            <person name="Lundell T."/>
            <person name="Morin E."/>
            <person name="Murat C."/>
            <person name="Sun H."/>
            <person name="Tunlid A."/>
            <person name="Henrissat B."/>
            <person name="Grigoriev I.V."/>
            <person name="Hibbett D.S."/>
            <person name="Martin F."/>
            <person name="Nordberg H.P."/>
            <person name="Cantor M.N."/>
            <person name="Hua S.X."/>
        </authorList>
    </citation>
    <scope>NUCLEOTIDE SEQUENCE [LARGE SCALE GENOMIC DNA]</scope>
    <source>
        <strain evidence="10 11">MUT 4182</strain>
    </source>
</reference>
<name>A0A0C3QR61_9AGAM</name>
<evidence type="ECO:0000259" key="9">
    <source>
        <dbReference type="Pfam" id="PF03941"/>
    </source>
</evidence>
<evidence type="ECO:0000256" key="7">
    <source>
        <dbReference type="ARBA" id="ARBA00023242"/>
    </source>
</evidence>
<evidence type="ECO:0000256" key="5">
    <source>
        <dbReference type="ARBA" id="ARBA00022829"/>
    </source>
</evidence>
<evidence type="ECO:0000256" key="3">
    <source>
        <dbReference type="ARBA" id="ARBA00010042"/>
    </source>
</evidence>